<proteinExistence type="predicted"/>
<sequence>MSEKNNENAESAVEPRRSSRRKVPVKTYQPTGDYTDVAMRVTAKATKKKKSESLEDIYTQKSVKSPVIASKALATITEKDSPDPFSKLKRKRLMVFPTDPSHRKPRKRKLTESIKRAAKIRKVSLENDKDKILKEKLEQLEKDLGDIEETN</sequence>
<name>A0ABN7T8B7_OIKDI</name>
<feature type="region of interest" description="Disordered" evidence="2">
    <location>
        <begin position="1"/>
        <end position="31"/>
    </location>
</feature>
<evidence type="ECO:0000313" key="4">
    <source>
        <dbReference type="Proteomes" id="UP001158576"/>
    </source>
</evidence>
<accession>A0ABN7T8B7</accession>
<dbReference type="Proteomes" id="UP001158576">
    <property type="component" value="Chromosome 2"/>
</dbReference>
<feature type="compositionally biased region" description="Basic and acidic residues" evidence="2">
    <location>
        <begin position="1"/>
        <end position="17"/>
    </location>
</feature>
<gene>
    <name evidence="3" type="ORF">OKIOD_LOCUS16704</name>
</gene>
<evidence type="ECO:0000256" key="1">
    <source>
        <dbReference type="SAM" id="Coils"/>
    </source>
</evidence>
<keyword evidence="4" id="KW-1185">Reference proteome</keyword>
<reference evidence="3 4" key="1">
    <citation type="submission" date="2021-04" db="EMBL/GenBank/DDBJ databases">
        <authorList>
            <person name="Bliznina A."/>
        </authorList>
    </citation>
    <scope>NUCLEOTIDE SEQUENCE [LARGE SCALE GENOMIC DNA]</scope>
</reference>
<protein>
    <submittedName>
        <fullName evidence="3">Oidioi.mRNA.OKI2018_I69.chr2.g7939.t1.cds</fullName>
    </submittedName>
</protein>
<organism evidence="3 4">
    <name type="scientific">Oikopleura dioica</name>
    <name type="common">Tunicate</name>
    <dbReference type="NCBI Taxonomy" id="34765"/>
    <lineage>
        <taxon>Eukaryota</taxon>
        <taxon>Metazoa</taxon>
        <taxon>Chordata</taxon>
        <taxon>Tunicata</taxon>
        <taxon>Appendicularia</taxon>
        <taxon>Copelata</taxon>
        <taxon>Oikopleuridae</taxon>
        <taxon>Oikopleura</taxon>
    </lineage>
</organism>
<dbReference type="EMBL" id="OU015567">
    <property type="protein sequence ID" value="CAG5113849.1"/>
    <property type="molecule type" value="Genomic_DNA"/>
</dbReference>
<evidence type="ECO:0000313" key="3">
    <source>
        <dbReference type="EMBL" id="CAG5113849.1"/>
    </source>
</evidence>
<evidence type="ECO:0000256" key="2">
    <source>
        <dbReference type="SAM" id="MobiDB-lite"/>
    </source>
</evidence>
<feature type="coiled-coil region" evidence="1">
    <location>
        <begin position="115"/>
        <end position="150"/>
    </location>
</feature>
<keyword evidence="1" id="KW-0175">Coiled coil</keyword>